<proteinExistence type="predicted"/>
<evidence type="ECO:0000256" key="1">
    <source>
        <dbReference type="SAM" id="SignalP"/>
    </source>
</evidence>
<dbReference type="AlphaFoldDB" id="A0A1G7WTP4"/>
<keyword evidence="3" id="KW-1185">Reference proteome</keyword>
<dbReference type="Proteomes" id="UP000198748">
    <property type="component" value="Unassembled WGS sequence"/>
</dbReference>
<keyword evidence="1" id="KW-0732">Signal</keyword>
<feature type="signal peptide" evidence="1">
    <location>
        <begin position="1"/>
        <end position="20"/>
    </location>
</feature>
<evidence type="ECO:0000313" key="3">
    <source>
        <dbReference type="Proteomes" id="UP000198748"/>
    </source>
</evidence>
<protein>
    <submittedName>
        <fullName evidence="2">Uncharacterized protein</fullName>
    </submittedName>
</protein>
<gene>
    <name evidence="2" type="ORF">SAMN04487996_122163</name>
</gene>
<reference evidence="3" key="1">
    <citation type="submission" date="2016-10" db="EMBL/GenBank/DDBJ databases">
        <authorList>
            <person name="Varghese N."/>
            <person name="Submissions S."/>
        </authorList>
    </citation>
    <scope>NUCLEOTIDE SEQUENCE [LARGE SCALE GENOMIC DNA]</scope>
    <source>
        <strain evidence="3">DSM 25329</strain>
    </source>
</reference>
<accession>A0A1G7WTP4</accession>
<dbReference type="STRING" id="659014.SAMN04487996_122163"/>
<sequence length="441" mass="49331">MNRLTISILIFSLSQSWLHAQVLVQDAQGKTSIMYHGNAVNFDILQARASFSYNSFSNERYKNKDRKFFWGTRVSASSKNGVSGIINQGNIVPEGEFSITLGITKNYGENNENIQYITAVKKLERDVRKNGKIKEAFQKQLEDFGKIDPDIAANAALQASIDGLISGEPYELLVQKIRALGAANAALNGNITILANSIEKQIEDFNRETQFTRKEINVQWDQIERSWWKNRGLIYAIFGGTGSEFVHQQNPSSLIYDERFKKVNFQGLKAGVGYNYQLGASHIFGGNIIIQKSNTFSGLDSEEFTFTNSTALSSGKIDVQDVFVAYSGKYDTYTELPINVDYATFITGFSDEKSVLSLNAYTRHKISFNPSIFPTTTNIGGGAYFFKNDGAFLGGIYFELADLANNIEKRQENPILKPFYNRLSVGITTKFTLNSIIAYLP</sequence>
<feature type="chain" id="PRO_5011626513" evidence="1">
    <location>
        <begin position="21"/>
        <end position="441"/>
    </location>
</feature>
<organism evidence="2 3">
    <name type="scientific">Dyadobacter soli</name>
    <dbReference type="NCBI Taxonomy" id="659014"/>
    <lineage>
        <taxon>Bacteria</taxon>
        <taxon>Pseudomonadati</taxon>
        <taxon>Bacteroidota</taxon>
        <taxon>Cytophagia</taxon>
        <taxon>Cytophagales</taxon>
        <taxon>Spirosomataceae</taxon>
        <taxon>Dyadobacter</taxon>
    </lineage>
</organism>
<dbReference type="EMBL" id="FNAN01000022">
    <property type="protein sequence ID" value="SDG75302.1"/>
    <property type="molecule type" value="Genomic_DNA"/>
</dbReference>
<evidence type="ECO:0000313" key="2">
    <source>
        <dbReference type="EMBL" id="SDG75302.1"/>
    </source>
</evidence>
<name>A0A1G7WTP4_9BACT</name>